<evidence type="ECO:0000259" key="7">
    <source>
        <dbReference type="PROSITE" id="PS50983"/>
    </source>
</evidence>
<dbReference type="GO" id="GO:0030288">
    <property type="term" value="C:outer membrane-bounded periplasmic space"/>
    <property type="evidence" value="ECO:0007669"/>
    <property type="project" value="TreeGrafter"/>
</dbReference>
<keyword evidence="5 6" id="KW-0732">Signal</keyword>
<sequence length="328" mass="34691">MKVTRRAVLGGMAACAVVRPAFAQDEIRFTHAFGETVLKAPAKRVVSLGYTTHDTLLALDVVPVATRYWFGDQPFGVWPWAKSKLGDAQPTLISGEVSMETVASLQPDLIVGIGSGISQAEYSVLSQIAPTLMQAPDQPAYGTPWNELTLTLGRAVGKETLANGLIAETQNTFALSRARHPDWAGKSAVAAYNFAGETGGFTSHDSRGRFLAELGFQPVPQIDQLGKGNFYAALSPEDLSALDADLLVWVSSFNSVPDLVALPMRKILKAHREGREVFAGETIAAALSFGSILSLPFALAELEDGIALALDGDPKTAVPSSVAAGIAP</sequence>
<dbReference type="CDD" id="cd01146">
    <property type="entry name" value="FhuD"/>
    <property type="match status" value="1"/>
</dbReference>
<feature type="signal peptide" evidence="6">
    <location>
        <begin position="1"/>
        <end position="23"/>
    </location>
</feature>
<evidence type="ECO:0000256" key="3">
    <source>
        <dbReference type="ARBA" id="ARBA00022448"/>
    </source>
</evidence>
<dbReference type="PROSITE" id="PS50983">
    <property type="entry name" value="FE_B12_PBP"/>
    <property type="match status" value="1"/>
</dbReference>
<keyword evidence="4" id="KW-0408">Iron</keyword>
<dbReference type="InterPro" id="IPR051313">
    <property type="entry name" value="Bact_iron-sidero_bind"/>
</dbReference>
<evidence type="ECO:0000313" key="9">
    <source>
        <dbReference type="Proteomes" id="UP000630142"/>
    </source>
</evidence>
<dbReference type="EMBL" id="BMZQ01000001">
    <property type="protein sequence ID" value="GHD05514.1"/>
    <property type="molecule type" value="Genomic_DNA"/>
</dbReference>
<accession>A0A8J3GI04</accession>
<evidence type="ECO:0000313" key="8">
    <source>
        <dbReference type="EMBL" id="GHD05514.1"/>
    </source>
</evidence>
<reference evidence="8" key="1">
    <citation type="journal article" date="2014" name="Int. J. Syst. Evol. Microbiol.">
        <title>Complete genome sequence of Corynebacterium casei LMG S-19264T (=DSM 44701T), isolated from a smear-ripened cheese.</title>
        <authorList>
            <consortium name="US DOE Joint Genome Institute (JGI-PGF)"/>
            <person name="Walter F."/>
            <person name="Albersmeier A."/>
            <person name="Kalinowski J."/>
            <person name="Ruckert C."/>
        </authorList>
    </citation>
    <scope>NUCLEOTIDE SEQUENCE</scope>
    <source>
        <strain evidence="8">KCTC 42249</strain>
    </source>
</reference>
<dbReference type="Gene3D" id="3.40.50.1980">
    <property type="entry name" value="Nitrogenase molybdenum iron protein domain"/>
    <property type="match status" value="2"/>
</dbReference>
<organism evidence="8 9">
    <name type="scientific">Tianweitania populi</name>
    <dbReference type="NCBI Taxonomy" id="1607949"/>
    <lineage>
        <taxon>Bacteria</taxon>
        <taxon>Pseudomonadati</taxon>
        <taxon>Pseudomonadota</taxon>
        <taxon>Alphaproteobacteria</taxon>
        <taxon>Hyphomicrobiales</taxon>
        <taxon>Phyllobacteriaceae</taxon>
        <taxon>Tianweitania</taxon>
    </lineage>
</organism>
<dbReference type="Proteomes" id="UP000630142">
    <property type="component" value="Unassembled WGS sequence"/>
</dbReference>
<name>A0A8J3GI04_9HYPH</name>
<feature type="chain" id="PRO_5035144538" evidence="6">
    <location>
        <begin position="24"/>
        <end position="328"/>
    </location>
</feature>
<gene>
    <name evidence="8" type="ORF">GCM10016234_01640</name>
</gene>
<comment type="caution">
    <text evidence="8">The sequence shown here is derived from an EMBL/GenBank/DDBJ whole genome shotgun (WGS) entry which is preliminary data.</text>
</comment>
<dbReference type="InterPro" id="IPR002491">
    <property type="entry name" value="ABC_transptr_periplasmic_BD"/>
</dbReference>
<reference evidence="8" key="2">
    <citation type="submission" date="2020-09" db="EMBL/GenBank/DDBJ databases">
        <authorList>
            <person name="Sun Q."/>
            <person name="Kim S."/>
        </authorList>
    </citation>
    <scope>NUCLEOTIDE SEQUENCE</scope>
    <source>
        <strain evidence="8">KCTC 42249</strain>
    </source>
</reference>
<keyword evidence="4" id="KW-0410">Iron transport</keyword>
<keyword evidence="3" id="KW-0813">Transport</keyword>
<dbReference type="AlphaFoldDB" id="A0A8J3GI04"/>
<proteinExistence type="inferred from homology"/>
<evidence type="ECO:0000256" key="1">
    <source>
        <dbReference type="ARBA" id="ARBA00004196"/>
    </source>
</evidence>
<keyword evidence="4" id="KW-0406">Ion transport</keyword>
<evidence type="ECO:0000256" key="5">
    <source>
        <dbReference type="ARBA" id="ARBA00022729"/>
    </source>
</evidence>
<comment type="similarity">
    <text evidence="2">Belongs to the bacterial solute-binding protein 8 family.</text>
</comment>
<evidence type="ECO:0000256" key="2">
    <source>
        <dbReference type="ARBA" id="ARBA00008814"/>
    </source>
</evidence>
<dbReference type="PANTHER" id="PTHR30532">
    <property type="entry name" value="IRON III DICITRATE-BINDING PERIPLASMIC PROTEIN"/>
    <property type="match status" value="1"/>
</dbReference>
<evidence type="ECO:0000256" key="4">
    <source>
        <dbReference type="ARBA" id="ARBA00022496"/>
    </source>
</evidence>
<comment type="subcellular location">
    <subcellularLocation>
        <location evidence="1">Cell envelope</location>
    </subcellularLocation>
</comment>
<dbReference type="SUPFAM" id="SSF53807">
    <property type="entry name" value="Helical backbone' metal receptor"/>
    <property type="match status" value="1"/>
</dbReference>
<keyword evidence="9" id="KW-1185">Reference proteome</keyword>
<dbReference type="GO" id="GO:1901678">
    <property type="term" value="P:iron coordination entity transport"/>
    <property type="evidence" value="ECO:0007669"/>
    <property type="project" value="UniProtKB-ARBA"/>
</dbReference>
<dbReference type="PANTHER" id="PTHR30532:SF24">
    <property type="entry name" value="FERRIC ENTEROBACTIN-BINDING PERIPLASMIC PROTEIN FEPB"/>
    <property type="match status" value="1"/>
</dbReference>
<feature type="domain" description="Fe/B12 periplasmic-binding" evidence="7">
    <location>
        <begin position="44"/>
        <end position="310"/>
    </location>
</feature>
<dbReference type="Pfam" id="PF01497">
    <property type="entry name" value="Peripla_BP_2"/>
    <property type="match status" value="1"/>
</dbReference>
<protein>
    <submittedName>
        <fullName evidence="8">ABC transporter substrate-binding protein</fullName>
    </submittedName>
</protein>
<evidence type="ECO:0000256" key="6">
    <source>
        <dbReference type="SAM" id="SignalP"/>
    </source>
</evidence>